<evidence type="ECO:0000313" key="2">
    <source>
        <dbReference type="EMBL" id="TWL28800.1"/>
    </source>
</evidence>
<dbReference type="GO" id="GO:0008236">
    <property type="term" value="F:serine-type peptidase activity"/>
    <property type="evidence" value="ECO:0007669"/>
    <property type="project" value="InterPro"/>
</dbReference>
<dbReference type="AlphaFoldDB" id="A0A1Y0YDB8"/>
<organism evidence="2 3">
    <name type="scientific">Bacillus licheniformis</name>
    <dbReference type="NCBI Taxonomy" id="1402"/>
    <lineage>
        <taxon>Bacteria</taxon>
        <taxon>Bacillati</taxon>
        <taxon>Bacillota</taxon>
        <taxon>Bacilli</taxon>
        <taxon>Bacillales</taxon>
        <taxon>Bacillaceae</taxon>
        <taxon>Bacillus</taxon>
    </lineage>
</organism>
<dbReference type="InterPro" id="IPR029058">
    <property type="entry name" value="AB_hydrolase_fold"/>
</dbReference>
<name>A0A1Y0YDB8_BACLI</name>
<proteinExistence type="predicted"/>
<accession>A0A1Y0YDB8</accession>
<reference evidence="2 3" key="1">
    <citation type="submission" date="2019-06" db="EMBL/GenBank/DDBJ databases">
        <title>Genome sequence analysis of &gt;100 Bacillus licheniformis strains suggests intrinsic resistance to this species.</title>
        <authorList>
            <person name="Wels M."/>
            <person name="Siezen R.J."/>
            <person name="Johansen E."/>
            <person name="Stuer-Lauridsen B."/>
            <person name="Bjerre K."/>
            <person name="Nielsen B.K.K."/>
        </authorList>
    </citation>
    <scope>NUCLEOTIDE SEQUENCE [LARGE SCALE GENOMIC DNA]</scope>
    <source>
        <strain evidence="2 3">BAC-16736</strain>
    </source>
</reference>
<dbReference type="PANTHER" id="PTHR47381">
    <property type="entry name" value="ALPHA/BETA-HYDROLASES SUPERFAMILY PROTEIN"/>
    <property type="match status" value="1"/>
</dbReference>
<evidence type="ECO:0000313" key="3">
    <source>
        <dbReference type="Proteomes" id="UP000435910"/>
    </source>
</evidence>
<dbReference type="GeneID" id="92862213"/>
<dbReference type="GO" id="GO:0006508">
    <property type="term" value="P:proteolysis"/>
    <property type="evidence" value="ECO:0007669"/>
    <property type="project" value="InterPro"/>
</dbReference>
<evidence type="ECO:0000259" key="1">
    <source>
        <dbReference type="Pfam" id="PF00326"/>
    </source>
</evidence>
<dbReference type="OMA" id="PLFIWHG"/>
<dbReference type="SUPFAM" id="SSF53474">
    <property type="entry name" value="alpha/beta-Hydrolases"/>
    <property type="match status" value="1"/>
</dbReference>
<comment type="caution">
    <text evidence="2">The sequence shown here is derived from an EMBL/GenBank/DDBJ whole genome shotgun (WGS) entry which is preliminary data.</text>
</comment>
<protein>
    <recommendedName>
        <fullName evidence="1">Peptidase S9 prolyl oligopeptidase catalytic domain-containing protein</fullName>
    </recommendedName>
</protein>
<dbReference type="Pfam" id="PF00326">
    <property type="entry name" value="Peptidase_S9"/>
    <property type="match status" value="1"/>
</dbReference>
<gene>
    <name evidence="2" type="ORF">CHCC16736_3402</name>
</gene>
<dbReference type="Gene3D" id="3.40.50.1820">
    <property type="entry name" value="alpha/beta hydrolase"/>
    <property type="match status" value="1"/>
</dbReference>
<dbReference type="RefSeq" id="WP_009328859.1">
    <property type="nucleotide sequence ID" value="NZ_BEXU01000009.1"/>
</dbReference>
<dbReference type="SMR" id="A0A1Y0YDB8"/>
<sequence>MIIIEKQHISNIPLLHIVKEEKKEKALPLVFFIHGFTSAKEHNLHFAYLLAEKGMRVILPEALYHGERNEQLTQEELAPRFWEIVTNEIKELEVLKNHFERENMIEKGRIGAAGTSMGGIVTLGALTQYEWITTAVSLMGSPAYVEFFDQQLAFMREKKIELPITEEQIDQQREELKRFDLSLQPDKLNMRPLLFWHGKQDGTVPFALTRRFYESIIPLYEARPDLLHFIEDERAGHKVSREGLLKTVEWFDAHL</sequence>
<dbReference type="Proteomes" id="UP000435910">
    <property type="component" value="Unassembled WGS sequence"/>
</dbReference>
<feature type="domain" description="Peptidase S9 prolyl oligopeptidase catalytic" evidence="1">
    <location>
        <begin position="88"/>
        <end position="253"/>
    </location>
</feature>
<dbReference type="EMBL" id="NILC01000021">
    <property type="protein sequence ID" value="TWL28800.1"/>
    <property type="molecule type" value="Genomic_DNA"/>
</dbReference>
<dbReference type="PANTHER" id="PTHR47381:SF3">
    <property type="entry name" value="ALPHA_BETA-HYDROLASES SUPERFAMILY PROTEIN"/>
    <property type="match status" value="1"/>
</dbReference>
<dbReference type="InterPro" id="IPR001375">
    <property type="entry name" value="Peptidase_S9_cat"/>
</dbReference>